<feature type="region of interest" description="Disordered" evidence="2">
    <location>
        <begin position="264"/>
        <end position="296"/>
    </location>
</feature>
<evidence type="ECO:0000256" key="1">
    <source>
        <dbReference type="SAM" id="Coils"/>
    </source>
</evidence>
<organism evidence="3 4">
    <name type="scientific">Jatropha curcas</name>
    <name type="common">Barbados nut</name>
    <dbReference type="NCBI Taxonomy" id="180498"/>
    <lineage>
        <taxon>Eukaryota</taxon>
        <taxon>Viridiplantae</taxon>
        <taxon>Streptophyta</taxon>
        <taxon>Embryophyta</taxon>
        <taxon>Tracheophyta</taxon>
        <taxon>Spermatophyta</taxon>
        <taxon>Magnoliopsida</taxon>
        <taxon>eudicotyledons</taxon>
        <taxon>Gunneridae</taxon>
        <taxon>Pentapetalae</taxon>
        <taxon>rosids</taxon>
        <taxon>fabids</taxon>
        <taxon>Malpighiales</taxon>
        <taxon>Euphorbiaceae</taxon>
        <taxon>Crotonoideae</taxon>
        <taxon>Jatropheae</taxon>
        <taxon>Jatropha</taxon>
    </lineage>
</organism>
<feature type="coiled-coil region" evidence="1">
    <location>
        <begin position="187"/>
        <end position="239"/>
    </location>
</feature>
<protein>
    <submittedName>
        <fullName evidence="3">Uncharacterized protein</fullName>
    </submittedName>
</protein>
<gene>
    <name evidence="3" type="ORF">JCGZ_22202</name>
</gene>
<reference evidence="3 4" key="1">
    <citation type="journal article" date="2014" name="PLoS ONE">
        <title>Global Analysis of Gene Expression Profiles in Physic Nut (Jatropha curcas L.) Seedlings Exposed to Salt Stress.</title>
        <authorList>
            <person name="Zhang L."/>
            <person name="Zhang C."/>
            <person name="Wu P."/>
            <person name="Chen Y."/>
            <person name="Li M."/>
            <person name="Jiang H."/>
            <person name="Wu G."/>
        </authorList>
    </citation>
    <scope>NUCLEOTIDE SEQUENCE [LARGE SCALE GENOMIC DNA]</scope>
    <source>
        <strain evidence="4">cv. GZQX0401</strain>
        <tissue evidence="3">Young leaves</tissue>
    </source>
</reference>
<evidence type="ECO:0000313" key="4">
    <source>
        <dbReference type="Proteomes" id="UP000027138"/>
    </source>
</evidence>
<name>A0A067JVX4_JATCU</name>
<feature type="compositionally biased region" description="Low complexity" evidence="2">
    <location>
        <begin position="264"/>
        <end position="276"/>
    </location>
</feature>
<feature type="region of interest" description="Disordered" evidence="2">
    <location>
        <begin position="52"/>
        <end position="180"/>
    </location>
</feature>
<feature type="compositionally biased region" description="Basic and acidic residues" evidence="2">
    <location>
        <begin position="67"/>
        <end position="180"/>
    </location>
</feature>
<keyword evidence="4" id="KW-1185">Reference proteome</keyword>
<dbReference type="AlphaFoldDB" id="A0A067JVX4"/>
<dbReference type="Proteomes" id="UP000027138">
    <property type="component" value="Unassembled WGS sequence"/>
</dbReference>
<evidence type="ECO:0000313" key="3">
    <source>
        <dbReference type="EMBL" id="KDP26968.1"/>
    </source>
</evidence>
<keyword evidence="1" id="KW-0175">Coiled coil</keyword>
<evidence type="ECO:0000256" key="2">
    <source>
        <dbReference type="SAM" id="MobiDB-lite"/>
    </source>
</evidence>
<feature type="compositionally biased region" description="Polar residues" evidence="2">
    <location>
        <begin position="357"/>
        <end position="372"/>
    </location>
</feature>
<proteinExistence type="predicted"/>
<feature type="region of interest" description="Disordered" evidence="2">
    <location>
        <begin position="357"/>
        <end position="381"/>
    </location>
</feature>
<accession>A0A067JVX4</accession>
<dbReference type="EMBL" id="KK914886">
    <property type="protein sequence ID" value="KDP26968.1"/>
    <property type="molecule type" value="Genomic_DNA"/>
</dbReference>
<feature type="compositionally biased region" description="Polar residues" evidence="2">
    <location>
        <begin position="52"/>
        <end position="66"/>
    </location>
</feature>
<sequence length="381" mass="43542">MSAGKSEDNSEDGSQIEDSQLKLLMESIQRQFRIYNSFLQDMRKELKEINAAQHSNIMRARLSTTPAEKKKEKEEKGKAKLEESEKEEKKENLKEEEKEKESEEEKKEETEKEKETVTEKEAEPEKGEETKEKKEFEKIEKEEKIEEINDAETEKLVLSEEDRSGEVKTEKESELLSTQRSREAMLRRIEKELIEEQNKELDEAIKHCKSMIEHNQSLIKSLERVKDVNERKLATLKVKGTPYTPASEKSKKVKDTAVLRDLELTPSDTDPLSPTTYGAQGNKDHNNGNPLALPSGPITRSRAKKYGATMSLYIQGQITRELHDLAFNKCYEELEGTPKFLTLIEAHVELVSTPVQGGTPQTVQATASQGTTYELEHTRAN</sequence>